<dbReference type="EMBL" id="OUNR01000012">
    <property type="protein sequence ID" value="SPP64970.1"/>
    <property type="molecule type" value="Genomic_DNA"/>
</dbReference>
<gene>
    <name evidence="2" type="ORF">NITLEN_20610</name>
</gene>
<evidence type="ECO:0000313" key="2">
    <source>
        <dbReference type="EMBL" id="SPP64970.1"/>
    </source>
</evidence>
<dbReference type="RefSeq" id="WP_181416748.1">
    <property type="nucleotide sequence ID" value="NZ_OUNR01000012.1"/>
</dbReference>
<evidence type="ECO:0000313" key="3">
    <source>
        <dbReference type="Proteomes" id="UP000248168"/>
    </source>
</evidence>
<dbReference type="AlphaFoldDB" id="A0A330L6T8"/>
<dbReference type="Pfam" id="PF07238">
    <property type="entry name" value="PilZ"/>
    <property type="match status" value="1"/>
</dbReference>
<organism evidence="2 3">
    <name type="scientific">Nitrospira lenta</name>
    <dbReference type="NCBI Taxonomy" id="1436998"/>
    <lineage>
        <taxon>Bacteria</taxon>
        <taxon>Pseudomonadati</taxon>
        <taxon>Nitrospirota</taxon>
        <taxon>Nitrospiria</taxon>
        <taxon>Nitrospirales</taxon>
        <taxon>Nitrospiraceae</taxon>
        <taxon>Nitrospira</taxon>
    </lineage>
</organism>
<dbReference type="SUPFAM" id="SSF141371">
    <property type="entry name" value="PilZ domain-like"/>
    <property type="match status" value="1"/>
</dbReference>
<dbReference type="InterPro" id="IPR009875">
    <property type="entry name" value="PilZ_domain"/>
</dbReference>
<evidence type="ECO:0000259" key="1">
    <source>
        <dbReference type="Pfam" id="PF07238"/>
    </source>
</evidence>
<keyword evidence="3" id="KW-1185">Reference proteome</keyword>
<dbReference type="Gene3D" id="2.40.10.220">
    <property type="entry name" value="predicted glycosyltransferase like domains"/>
    <property type="match status" value="1"/>
</dbReference>
<name>A0A330L6T8_9BACT</name>
<dbReference type="Proteomes" id="UP000248168">
    <property type="component" value="Unassembled WGS sequence"/>
</dbReference>
<reference evidence="3" key="1">
    <citation type="submission" date="2018-04" db="EMBL/GenBank/DDBJ databases">
        <authorList>
            <person name="Lucker S."/>
            <person name="Sakoula D."/>
        </authorList>
    </citation>
    <scope>NUCLEOTIDE SEQUENCE [LARGE SCALE GENOMIC DNA]</scope>
</reference>
<proteinExistence type="predicted"/>
<dbReference type="GO" id="GO:0035438">
    <property type="term" value="F:cyclic-di-GMP binding"/>
    <property type="evidence" value="ECO:0007669"/>
    <property type="project" value="InterPro"/>
</dbReference>
<feature type="domain" description="PilZ" evidence="1">
    <location>
        <begin position="5"/>
        <end position="100"/>
    </location>
</feature>
<sequence length="109" mass="11992">MIECREHHRIPVELQVFFSTTTQTEIREGTMFDISAGGCAVTSTAPISPGSGVRLLIRATDLGSPITVHSAAVRWADHGEFGVEFLNLSDLDRSRLQRFLHVAKPQTNS</sequence>
<dbReference type="InParanoid" id="A0A330L6T8"/>
<accession>A0A330L6T8</accession>
<protein>
    <recommendedName>
        <fullName evidence="1">PilZ domain-containing protein</fullName>
    </recommendedName>
</protein>